<reference evidence="1 2" key="1">
    <citation type="submission" date="2024-01" db="EMBL/GenBank/DDBJ databases">
        <authorList>
            <person name="Waweru B."/>
        </authorList>
    </citation>
    <scope>NUCLEOTIDE SEQUENCE [LARGE SCALE GENOMIC DNA]</scope>
</reference>
<accession>A0AAV1STA8</accession>
<organism evidence="1 2">
    <name type="scientific">Dovyalis caffra</name>
    <dbReference type="NCBI Taxonomy" id="77055"/>
    <lineage>
        <taxon>Eukaryota</taxon>
        <taxon>Viridiplantae</taxon>
        <taxon>Streptophyta</taxon>
        <taxon>Embryophyta</taxon>
        <taxon>Tracheophyta</taxon>
        <taxon>Spermatophyta</taxon>
        <taxon>Magnoliopsida</taxon>
        <taxon>eudicotyledons</taxon>
        <taxon>Gunneridae</taxon>
        <taxon>Pentapetalae</taxon>
        <taxon>rosids</taxon>
        <taxon>fabids</taxon>
        <taxon>Malpighiales</taxon>
        <taxon>Salicaceae</taxon>
        <taxon>Flacourtieae</taxon>
        <taxon>Dovyalis</taxon>
    </lineage>
</organism>
<dbReference type="PANTHER" id="PTHR34271:SF17">
    <property type="entry name" value="WIYLD DOMAIN-CONTAINING PROTEIN"/>
    <property type="match status" value="1"/>
</dbReference>
<evidence type="ECO:0000313" key="2">
    <source>
        <dbReference type="Proteomes" id="UP001314170"/>
    </source>
</evidence>
<evidence type="ECO:0000313" key="1">
    <source>
        <dbReference type="EMBL" id="CAK7355939.1"/>
    </source>
</evidence>
<proteinExistence type="predicted"/>
<dbReference type="EMBL" id="CAWUPB010001197">
    <property type="protein sequence ID" value="CAK7355939.1"/>
    <property type="molecule type" value="Genomic_DNA"/>
</dbReference>
<protein>
    <submittedName>
        <fullName evidence="1">Uncharacterized protein</fullName>
    </submittedName>
</protein>
<dbReference type="Proteomes" id="UP001314170">
    <property type="component" value="Unassembled WGS sequence"/>
</dbReference>
<dbReference type="AlphaFoldDB" id="A0AAV1STA8"/>
<gene>
    <name evidence="1" type="ORF">DCAF_LOCUS26202</name>
</gene>
<dbReference type="PANTHER" id="PTHR34271">
    <property type="entry name" value="NUCLEOLAR HISTONE METHYLTRANSFERASE-RELATED PROTEIN"/>
    <property type="match status" value="1"/>
</dbReference>
<keyword evidence="2" id="KW-1185">Reference proteome</keyword>
<comment type="caution">
    <text evidence="1">The sequence shown here is derived from an EMBL/GenBank/DDBJ whole genome shotgun (WGS) entry which is preliminary data.</text>
</comment>
<name>A0AAV1STA8_9ROSI</name>
<sequence length="171" mass="19163">MDATVDAMKSYGFSNGLIVSTVRGLLVEGWPFTEGSSDKVLLEAILEEVEKEEHEKCYGMRLVSSILPDGSLYDYNTIEVPNSLKKQIIDGKKMTMVHFDGVQQLGNTSHPTQPPYRVPPRRHRPYYGWISSHDDEENLMELKPAPLPTGLAKLFSGTDVEDMKENMGCKA</sequence>